<dbReference type="AlphaFoldDB" id="A0A395SRX3"/>
<protein>
    <submittedName>
        <fullName evidence="2">Uncharacterized protein</fullName>
    </submittedName>
</protein>
<dbReference type="STRING" id="694270.A0A395SRX3"/>
<organism evidence="2 3">
    <name type="scientific">Fusarium longipes</name>
    <dbReference type="NCBI Taxonomy" id="694270"/>
    <lineage>
        <taxon>Eukaryota</taxon>
        <taxon>Fungi</taxon>
        <taxon>Dikarya</taxon>
        <taxon>Ascomycota</taxon>
        <taxon>Pezizomycotina</taxon>
        <taxon>Sordariomycetes</taxon>
        <taxon>Hypocreomycetidae</taxon>
        <taxon>Hypocreales</taxon>
        <taxon>Nectriaceae</taxon>
        <taxon>Fusarium</taxon>
    </lineage>
</organism>
<evidence type="ECO:0000313" key="3">
    <source>
        <dbReference type="Proteomes" id="UP000266234"/>
    </source>
</evidence>
<evidence type="ECO:0000256" key="1">
    <source>
        <dbReference type="SAM" id="MobiDB-lite"/>
    </source>
</evidence>
<feature type="compositionally biased region" description="Polar residues" evidence="1">
    <location>
        <begin position="1"/>
        <end position="19"/>
    </location>
</feature>
<gene>
    <name evidence="2" type="ORF">FLONG3_5899</name>
</gene>
<keyword evidence="3" id="KW-1185">Reference proteome</keyword>
<dbReference type="Proteomes" id="UP000266234">
    <property type="component" value="Unassembled WGS sequence"/>
</dbReference>
<feature type="compositionally biased region" description="Polar residues" evidence="1">
    <location>
        <begin position="109"/>
        <end position="126"/>
    </location>
</feature>
<dbReference type="OrthoDB" id="5344482at2759"/>
<reference evidence="2 3" key="1">
    <citation type="journal article" date="2018" name="PLoS Pathog.">
        <title>Evolution of structural diversity of trichothecenes, a family of toxins produced by plant pathogenic and entomopathogenic fungi.</title>
        <authorList>
            <person name="Proctor R.H."/>
            <person name="McCormick S.P."/>
            <person name="Kim H.S."/>
            <person name="Cardoza R.E."/>
            <person name="Stanley A.M."/>
            <person name="Lindo L."/>
            <person name="Kelly A."/>
            <person name="Brown D.W."/>
            <person name="Lee T."/>
            <person name="Vaughan M.M."/>
            <person name="Alexander N.J."/>
            <person name="Busman M."/>
            <person name="Gutierrez S."/>
        </authorList>
    </citation>
    <scope>NUCLEOTIDE SEQUENCE [LARGE SCALE GENOMIC DNA]</scope>
    <source>
        <strain evidence="2 3">NRRL 20695</strain>
    </source>
</reference>
<sequence length="395" mass="41585">MTTAPSSGSSRPATLSASESAAPARNLSSSTGEVPIVPSVEVQHLARFEFSDAGTKVLMVEWYPDAVQGSAVSADLSIDSSGERSAPVSDQVSATEPTSVSDPGAEIGTTDNTSWQVSWPGKSTNLPAADVETESGAGAGIAPGSSTRQRRRRVFFLLPANATIPSTITITPPDGPSLKLKPLPAIFPPGLAADPGSHGVLHTLWARQRLAAIDREVEAELRNNAEGVGVEMALEERKWILDTFIKPPQLSVDSLSRPPATRSPTGRLADKLKGLKLATSPADLTPSTTGTHVPLFVFIAAAELTLHHAANTFMSPISQTHPFQHRGRDIAVSSHEAMTSASADSISLDAALHGDITTATSAPVRPMRRDDDDDLFALPMSPRSPDMKKSPFSAL</sequence>
<proteinExistence type="predicted"/>
<feature type="region of interest" description="Disordered" evidence="1">
    <location>
        <begin position="1"/>
        <end position="35"/>
    </location>
</feature>
<accession>A0A395SRX3</accession>
<feature type="region of interest" description="Disordered" evidence="1">
    <location>
        <begin position="78"/>
        <end position="129"/>
    </location>
</feature>
<name>A0A395SRX3_9HYPO</name>
<dbReference type="EMBL" id="PXOG01000128">
    <property type="protein sequence ID" value="RGP74927.1"/>
    <property type="molecule type" value="Genomic_DNA"/>
</dbReference>
<comment type="caution">
    <text evidence="2">The sequence shown here is derived from an EMBL/GenBank/DDBJ whole genome shotgun (WGS) entry which is preliminary data.</text>
</comment>
<evidence type="ECO:0000313" key="2">
    <source>
        <dbReference type="EMBL" id="RGP74927.1"/>
    </source>
</evidence>
<feature type="region of interest" description="Disordered" evidence="1">
    <location>
        <begin position="359"/>
        <end position="395"/>
    </location>
</feature>
<feature type="compositionally biased region" description="Polar residues" evidence="1">
    <location>
        <begin position="88"/>
        <end position="101"/>
    </location>
</feature>